<sequence length="246" mass="24933">MAHVKRHPHRGTARRAAPLAAVALALLLPATALAAQAPAPAARAAATDCTLNGVPQPGPDIIGTNADDTIVCSSLDAGHTVEALGGADTITLTGGIDGNVRGGDGGDRITLAGNSASVGPMGSIDGQFGDDTITIEALVLGAVRGGQHNDTVHFVNGSSMASRTLVRGARGHDNLTFDDEVEVSGTVEGAEEDDVIRVFGTVTQNGEVLGGTGDDDVHVHNNQGAVDARPGENDRCVVDMGRPCLR</sequence>
<feature type="chain" id="PRO_5045118553" evidence="1">
    <location>
        <begin position="35"/>
        <end position="246"/>
    </location>
</feature>
<dbReference type="Gene3D" id="2.160.20.160">
    <property type="match status" value="1"/>
</dbReference>
<keyword evidence="3" id="KW-1185">Reference proteome</keyword>
<dbReference type="EMBL" id="BAAAHB010000009">
    <property type="protein sequence ID" value="GAA0452453.1"/>
    <property type="molecule type" value="Genomic_DNA"/>
</dbReference>
<gene>
    <name evidence="2" type="ORF">GCM10009544_14080</name>
</gene>
<dbReference type="SUPFAM" id="SSF51120">
    <property type="entry name" value="beta-Roll"/>
    <property type="match status" value="1"/>
</dbReference>
<dbReference type="InterPro" id="IPR011049">
    <property type="entry name" value="Serralysin-like_metalloprot_C"/>
</dbReference>
<evidence type="ECO:0000256" key="1">
    <source>
        <dbReference type="SAM" id="SignalP"/>
    </source>
</evidence>
<evidence type="ECO:0000313" key="2">
    <source>
        <dbReference type="EMBL" id="GAA0452453.1"/>
    </source>
</evidence>
<accession>A0ABN0ZM69</accession>
<feature type="signal peptide" evidence="1">
    <location>
        <begin position="1"/>
        <end position="34"/>
    </location>
</feature>
<evidence type="ECO:0000313" key="3">
    <source>
        <dbReference type="Proteomes" id="UP001499895"/>
    </source>
</evidence>
<keyword evidence="1" id="KW-0732">Signal</keyword>
<reference evidence="2 3" key="1">
    <citation type="journal article" date="2019" name="Int. J. Syst. Evol. Microbiol.">
        <title>The Global Catalogue of Microorganisms (GCM) 10K type strain sequencing project: providing services to taxonomists for standard genome sequencing and annotation.</title>
        <authorList>
            <consortium name="The Broad Institute Genomics Platform"/>
            <consortium name="The Broad Institute Genome Sequencing Center for Infectious Disease"/>
            <person name="Wu L."/>
            <person name="Ma J."/>
        </authorList>
    </citation>
    <scope>NUCLEOTIDE SEQUENCE [LARGE SCALE GENOMIC DNA]</scope>
    <source>
        <strain evidence="2 3">JCM 10649</strain>
    </source>
</reference>
<protein>
    <submittedName>
        <fullName evidence="2">Uncharacterized protein</fullName>
    </submittedName>
</protein>
<dbReference type="Proteomes" id="UP001499895">
    <property type="component" value="Unassembled WGS sequence"/>
</dbReference>
<dbReference type="RefSeq" id="WP_344087330.1">
    <property type="nucleotide sequence ID" value="NZ_BAAAHB010000009.1"/>
</dbReference>
<comment type="caution">
    <text evidence="2">The sequence shown here is derived from an EMBL/GenBank/DDBJ whole genome shotgun (WGS) entry which is preliminary data.</text>
</comment>
<dbReference type="PRINTS" id="PR00313">
    <property type="entry name" value="CABNDNGRPT"/>
</dbReference>
<proteinExistence type="predicted"/>
<organism evidence="2 3">
    <name type="scientific">Streptomyces stramineus</name>
    <dbReference type="NCBI Taxonomy" id="173861"/>
    <lineage>
        <taxon>Bacteria</taxon>
        <taxon>Bacillati</taxon>
        <taxon>Actinomycetota</taxon>
        <taxon>Actinomycetes</taxon>
        <taxon>Kitasatosporales</taxon>
        <taxon>Streptomycetaceae</taxon>
        <taxon>Streptomyces</taxon>
    </lineage>
</organism>
<name>A0ABN0ZM69_9ACTN</name>